<dbReference type="PANTHER" id="PTHR31209:SF4">
    <property type="entry name" value="2,3-BISPHOSPHOGLYCERATE-INDEPENDENT PHOSPHOGLYCERATE MUTASE"/>
    <property type="match status" value="1"/>
</dbReference>
<evidence type="ECO:0000256" key="6">
    <source>
        <dbReference type="ARBA" id="ARBA00023235"/>
    </source>
</evidence>
<dbReference type="InterPro" id="IPR023665">
    <property type="entry name" value="ApgAM_prokaryotes"/>
</dbReference>
<dbReference type="InterPro" id="IPR004456">
    <property type="entry name" value="Pglycerate_mutase_ApgM"/>
</dbReference>
<dbReference type="InterPro" id="IPR006124">
    <property type="entry name" value="Metalloenzyme"/>
</dbReference>
<sequence length="404" mass="43954">MKYIVVLGDGMADYPIEQLGGKTPLQYCRKPNIDALARRAEVGLCRTVPAGFKPGSDVANLSVMGYDPHDCYTGRSPLEAVFIGIELAATDVTLRCNLVTLSDEPDYADKTMLDYSAGEISTAEAGELIGCLKEYFDSERFTLYSGVSYRHCLVVKDGEIGHELTPPHDITGKPIREFLPKGPLGEKYLSMMEESAKILAEHPVNKARIAAGKRPANSVWFWGEGTKPALENFESKFGKKGGVISAVDLVKGIGILAGMQVIDVTGATGNYDTNFAGKADAALNALLREGLDFVYIHMEAPDECGHQGDIAHKVYSIEQIDEKVVKRLYAGLSAAGEDFKMLICPDHPTPIAVRTHVSDPVPYLLYSSKHERGNGADGYDETSAKATGKFVENGWELMPKLLQD</sequence>
<dbReference type="NCBIfam" id="TIGR02535">
    <property type="entry name" value="hyp_Hser_kinase"/>
    <property type="match status" value="1"/>
</dbReference>
<dbReference type="GO" id="GO:0006096">
    <property type="term" value="P:glycolytic process"/>
    <property type="evidence" value="ECO:0007669"/>
    <property type="project" value="UniProtKB-KW"/>
</dbReference>
<dbReference type="Pfam" id="PF01676">
    <property type="entry name" value="Metalloenzyme"/>
    <property type="match status" value="1"/>
</dbReference>
<comment type="similarity">
    <text evidence="4">Belongs to the BPG-independent phosphoglycerate mutase family. A-PGAM subfamily.</text>
</comment>
<dbReference type="PANTHER" id="PTHR31209">
    <property type="entry name" value="COFACTOR-INDEPENDENT PHOSPHOGLYCERATE MUTASE"/>
    <property type="match status" value="1"/>
</dbReference>
<proteinExistence type="inferred from homology"/>
<evidence type="ECO:0000313" key="8">
    <source>
        <dbReference type="EMBL" id="HIY97729.1"/>
    </source>
</evidence>
<dbReference type="EC" id="5.4.2.12" evidence="8"/>
<reference evidence="8" key="2">
    <citation type="submission" date="2021-04" db="EMBL/GenBank/DDBJ databases">
        <authorList>
            <person name="Gilroy R."/>
        </authorList>
    </citation>
    <scope>NUCLEOTIDE SEQUENCE</scope>
    <source>
        <strain evidence="8">1345</strain>
    </source>
</reference>
<dbReference type="GO" id="GO:0004619">
    <property type="term" value="F:phosphoglycerate mutase activity"/>
    <property type="evidence" value="ECO:0007669"/>
    <property type="project" value="UniProtKB-EC"/>
</dbReference>
<dbReference type="NCBIfam" id="TIGR00306">
    <property type="entry name" value="apgM"/>
    <property type="match status" value="1"/>
</dbReference>
<evidence type="ECO:0000256" key="3">
    <source>
        <dbReference type="ARBA" id="ARBA00004921"/>
    </source>
</evidence>
<evidence type="ECO:0000256" key="4">
    <source>
        <dbReference type="ARBA" id="ARBA00005524"/>
    </source>
</evidence>
<dbReference type="GO" id="GO:0046872">
    <property type="term" value="F:metal ion binding"/>
    <property type="evidence" value="ECO:0007669"/>
    <property type="project" value="InterPro"/>
</dbReference>
<evidence type="ECO:0000259" key="7">
    <source>
        <dbReference type="Pfam" id="PF01676"/>
    </source>
</evidence>
<dbReference type="AlphaFoldDB" id="A0A9D1ZXU5"/>
<dbReference type="CDD" id="cd16011">
    <property type="entry name" value="iPGM_like"/>
    <property type="match status" value="1"/>
</dbReference>
<keyword evidence="5" id="KW-0324">Glycolysis</keyword>
<dbReference type="Proteomes" id="UP000886750">
    <property type="component" value="Unassembled WGS sequence"/>
</dbReference>
<dbReference type="InterPro" id="IPR017850">
    <property type="entry name" value="Alkaline_phosphatase_core_sf"/>
</dbReference>
<gene>
    <name evidence="8" type="ORF">H9729_08560</name>
</gene>
<comment type="catalytic activity">
    <reaction evidence="1">
        <text>(2R)-2-phosphoglycerate = (2R)-3-phosphoglycerate</text>
        <dbReference type="Rhea" id="RHEA:15901"/>
        <dbReference type="ChEBI" id="CHEBI:58272"/>
        <dbReference type="ChEBI" id="CHEBI:58289"/>
        <dbReference type="EC" id="5.4.2.12"/>
    </reaction>
</comment>
<keyword evidence="6 8" id="KW-0413">Isomerase</keyword>
<accession>A0A9D1ZXU5</accession>
<dbReference type="PIRSF" id="PIRSF006392">
    <property type="entry name" value="IPGAM_arch"/>
    <property type="match status" value="1"/>
</dbReference>
<dbReference type="NCBIfam" id="NF003242">
    <property type="entry name" value="PRK04200.1"/>
    <property type="match status" value="1"/>
</dbReference>
<evidence type="ECO:0000313" key="9">
    <source>
        <dbReference type="Proteomes" id="UP000886750"/>
    </source>
</evidence>
<dbReference type="EMBL" id="DXCQ01000074">
    <property type="protein sequence ID" value="HIY97729.1"/>
    <property type="molecule type" value="Genomic_DNA"/>
</dbReference>
<evidence type="ECO:0000256" key="1">
    <source>
        <dbReference type="ARBA" id="ARBA00000370"/>
    </source>
</evidence>
<protein>
    <submittedName>
        <fullName evidence="8">Cofactor-independent phosphoglycerate mutase</fullName>
        <ecNumber evidence="8">5.4.2.12</ecNumber>
    </submittedName>
</protein>
<organism evidence="8 9">
    <name type="scientific">Candidatus Borkfalkia excrementigallinarum</name>
    <dbReference type="NCBI Taxonomy" id="2838506"/>
    <lineage>
        <taxon>Bacteria</taxon>
        <taxon>Bacillati</taxon>
        <taxon>Bacillota</taxon>
        <taxon>Clostridia</taxon>
        <taxon>Christensenellales</taxon>
        <taxon>Christensenellaceae</taxon>
        <taxon>Candidatus Borkfalkia</taxon>
    </lineage>
</organism>
<comment type="function">
    <text evidence="2">Catalyzes the interconversion of 2-phosphoglycerate and 3-phosphoglycerate.</text>
</comment>
<name>A0A9D1ZXU5_9FIRM</name>
<feature type="domain" description="Metalloenzyme" evidence="7">
    <location>
        <begin position="1"/>
        <end position="381"/>
    </location>
</feature>
<comment type="caution">
    <text evidence="8">The sequence shown here is derived from an EMBL/GenBank/DDBJ whole genome shotgun (WGS) entry which is preliminary data.</text>
</comment>
<evidence type="ECO:0000256" key="5">
    <source>
        <dbReference type="ARBA" id="ARBA00023152"/>
    </source>
</evidence>
<reference evidence="8" key="1">
    <citation type="journal article" date="2021" name="PeerJ">
        <title>Extensive microbial diversity within the chicken gut microbiome revealed by metagenomics and culture.</title>
        <authorList>
            <person name="Gilroy R."/>
            <person name="Ravi A."/>
            <person name="Getino M."/>
            <person name="Pursley I."/>
            <person name="Horton D.L."/>
            <person name="Alikhan N.F."/>
            <person name="Baker D."/>
            <person name="Gharbi K."/>
            <person name="Hall N."/>
            <person name="Watson M."/>
            <person name="Adriaenssens E.M."/>
            <person name="Foster-Nyarko E."/>
            <person name="Jarju S."/>
            <person name="Secka A."/>
            <person name="Antonio M."/>
            <person name="Oren A."/>
            <person name="Chaudhuri R.R."/>
            <person name="La Ragione R."/>
            <person name="Hildebrand F."/>
            <person name="Pallen M.J."/>
        </authorList>
    </citation>
    <scope>NUCLEOTIDE SEQUENCE</scope>
    <source>
        <strain evidence="8">1345</strain>
    </source>
</reference>
<comment type="pathway">
    <text evidence="3">Carbohydrate degradation.</text>
</comment>
<evidence type="ECO:0000256" key="2">
    <source>
        <dbReference type="ARBA" id="ARBA00002315"/>
    </source>
</evidence>
<dbReference type="SUPFAM" id="SSF53649">
    <property type="entry name" value="Alkaline phosphatase-like"/>
    <property type="match status" value="1"/>
</dbReference>
<dbReference type="Gene3D" id="3.40.720.10">
    <property type="entry name" value="Alkaline Phosphatase, subunit A"/>
    <property type="match status" value="2"/>
</dbReference>
<dbReference type="Pfam" id="PF10143">
    <property type="entry name" value="PhosphMutase"/>
    <property type="match status" value="1"/>
</dbReference>